<dbReference type="InterPro" id="IPR032675">
    <property type="entry name" value="LRR_dom_sf"/>
</dbReference>
<dbReference type="InParanoid" id="A0A1W0VWE9"/>
<sequence>MDSTAAEDDAPKAKRTSGAGDVDLISGLDEDVLLRVLELVGDTRDASRTCVLSRRWLGLWKRIPKLRFASLHFLRQRHPCRAFVSCVNDILARRAQSSESDCAIESLAISYTTTATGSGHKPREQVTSAFVDAAQGWIQYAFRRHGLKSFTMDLHGLKCYLVGVGMHLEWKEEEEQELQGKSKTPTPVVLLDELPNPPPIGMETMHLALGGASVRLPAANNNAMKFASLVDLSLEKMMITNGGARLLAHLVSPANCPNLQKLRLNQLRLPDDDDFNDEEMKLESSVLSELWIDHVNLTTSLELATPGLRIFHIDHCFVEKLTVSAPRLEEFAFFRLGYPPRCLEVGGDLPCVRSLKICLRAFRSCYSGCTLAPVLAAANEINVRLLGQCISITSLDVTLKGQQTSKTNVDIIRSMVPQLPQITSLTVNVSGDVFHRYNFGTSVESILTRFSNLRNLSLHLPRFRFIREDCPDHPGHWISMAHLKRVELTGLSATELWFAKAMLASAKRLSVMTISFTAECWKQKHKMAAYKQLLHDEGMTTSHSGEFTLTCRKQSTQTCKM</sequence>
<name>A0A1W0VWE9_SORBI</name>
<dbReference type="Proteomes" id="UP000000768">
    <property type="component" value="Chromosome 3"/>
</dbReference>
<dbReference type="InterPro" id="IPR055312">
    <property type="entry name" value="FBL15-like"/>
</dbReference>
<dbReference type="EMBL" id="CM000762">
    <property type="protein sequence ID" value="OQU86431.1"/>
    <property type="molecule type" value="Genomic_DNA"/>
</dbReference>
<dbReference type="SUPFAM" id="SSF52047">
    <property type="entry name" value="RNI-like"/>
    <property type="match status" value="1"/>
</dbReference>
<protein>
    <recommendedName>
        <fullName evidence="3">F-box domain-containing protein</fullName>
    </recommendedName>
</protein>
<reference evidence="1 2" key="1">
    <citation type="journal article" date="2009" name="Nature">
        <title>The Sorghum bicolor genome and the diversification of grasses.</title>
        <authorList>
            <person name="Paterson A.H."/>
            <person name="Bowers J.E."/>
            <person name="Bruggmann R."/>
            <person name="Dubchak I."/>
            <person name="Grimwood J."/>
            <person name="Gundlach H."/>
            <person name="Haberer G."/>
            <person name="Hellsten U."/>
            <person name="Mitros T."/>
            <person name="Poliakov A."/>
            <person name="Schmutz J."/>
            <person name="Spannagl M."/>
            <person name="Tang H."/>
            <person name="Wang X."/>
            <person name="Wicker T."/>
            <person name="Bharti A.K."/>
            <person name="Chapman J."/>
            <person name="Feltus F.A."/>
            <person name="Gowik U."/>
            <person name="Grigoriev I.V."/>
            <person name="Lyons E."/>
            <person name="Maher C.A."/>
            <person name="Martis M."/>
            <person name="Narechania A."/>
            <person name="Otillar R.P."/>
            <person name="Penning B.W."/>
            <person name="Salamov A.A."/>
            <person name="Wang Y."/>
            <person name="Zhang L."/>
            <person name="Carpita N.C."/>
            <person name="Freeling M."/>
            <person name="Gingle A.R."/>
            <person name="Hash C.T."/>
            <person name="Keller B."/>
            <person name="Klein P."/>
            <person name="Kresovich S."/>
            <person name="McCann M.C."/>
            <person name="Ming R."/>
            <person name="Peterson D.G."/>
            <person name="Mehboob-ur-Rahman"/>
            <person name="Ware D."/>
            <person name="Westhoff P."/>
            <person name="Mayer K.F."/>
            <person name="Messing J."/>
            <person name="Rokhsar D.S."/>
        </authorList>
    </citation>
    <scope>NUCLEOTIDE SEQUENCE [LARGE SCALE GENOMIC DNA]</scope>
    <source>
        <strain evidence="2">cv. BTx623</strain>
    </source>
</reference>
<evidence type="ECO:0000313" key="2">
    <source>
        <dbReference type="Proteomes" id="UP000000768"/>
    </source>
</evidence>
<dbReference type="AlphaFoldDB" id="A0A1W0VWE9"/>
<evidence type="ECO:0008006" key="3">
    <source>
        <dbReference type="Google" id="ProtNLM"/>
    </source>
</evidence>
<organism evidence="1 2">
    <name type="scientific">Sorghum bicolor</name>
    <name type="common">Sorghum</name>
    <name type="synonym">Sorghum vulgare</name>
    <dbReference type="NCBI Taxonomy" id="4558"/>
    <lineage>
        <taxon>Eukaryota</taxon>
        <taxon>Viridiplantae</taxon>
        <taxon>Streptophyta</taxon>
        <taxon>Embryophyta</taxon>
        <taxon>Tracheophyta</taxon>
        <taxon>Spermatophyta</taxon>
        <taxon>Magnoliopsida</taxon>
        <taxon>Liliopsida</taxon>
        <taxon>Poales</taxon>
        <taxon>Poaceae</taxon>
        <taxon>PACMAD clade</taxon>
        <taxon>Panicoideae</taxon>
        <taxon>Andropogonodae</taxon>
        <taxon>Andropogoneae</taxon>
        <taxon>Sorghinae</taxon>
        <taxon>Sorghum</taxon>
    </lineage>
</organism>
<proteinExistence type="predicted"/>
<dbReference type="PANTHER" id="PTHR34709">
    <property type="entry name" value="OS10G0396666 PROTEIN"/>
    <property type="match status" value="1"/>
</dbReference>
<dbReference type="eggNOG" id="ENOG502R49S">
    <property type="taxonomic scope" value="Eukaryota"/>
</dbReference>
<gene>
    <name evidence="1" type="ORF">SORBI_3003G090650</name>
</gene>
<dbReference type="OMA" id="RIFHIDH"/>
<dbReference type="Gene3D" id="3.80.10.10">
    <property type="entry name" value="Ribonuclease Inhibitor"/>
    <property type="match status" value="1"/>
</dbReference>
<dbReference type="PANTHER" id="PTHR34709:SF28">
    <property type="entry name" value="OS08G0272601 PROTEIN"/>
    <property type="match status" value="1"/>
</dbReference>
<evidence type="ECO:0000313" key="1">
    <source>
        <dbReference type="EMBL" id="OQU86431.1"/>
    </source>
</evidence>
<dbReference type="InterPro" id="IPR036047">
    <property type="entry name" value="F-box-like_dom_sf"/>
</dbReference>
<dbReference type="FunCoup" id="A0A1W0VWE9">
    <property type="interactions" value="159"/>
</dbReference>
<dbReference type="SUPFAM" id="SSF81383">
    <property type="entry name" value="F-box domain"/>
    <property type="match status" value="1"/>
</dbReference>
<keyword evidence="2" id="KW-1185">Reference proteome</keyword>
<accession>A0A1W0VWE9</accession>
<reference evidence="2" key="2">
    <citation type="journal article" date="2018" name="Plant J.">
        <title>The Sorghum bicolor reference genome: improved assembly, gene annotations, a transcriptome atlas, and signatures of genome organization.</title>
        <authorList>
            <person name="McCormick R.F."/>
            <person name="Truong S.K."/>
            <person name="Sreedasyam A."/>
            <person name="Jenkins J."/>
            <person name="Shu S."/>
            <person name="Sims D."/>
            <person name="Kennedy M."/>
            <person name="Amirebrahimi M."/>
            <person name="Weers B.D."/>
            <person name="McKinley B."/>
            <person name="Mattison A."/>
            <person name="Morishige D.T."/>
            <person name="Grimwood J."/>
            <person name="Schmutz J."/>
            <person name="Mullet J.E."/>
        </authorList>
    </citation>
    <scope>NUCLEOTIDE SEQUENCE [LARGE SCALE GENOMIC DNA]</scope>
    <source>
        <strain evidence="2">cv. BTx623</strain>
    </source>
</reference>
<dbReference type="Gramene" id="OQU86431">
    <property type="protein sequence ID" value="OQU86431"/>
    <property type="gene ID" value="SORBI_3003G090650"/>
</dbReference>